<sequence>MEGILPIMAVEHDYILSKQGDVTIVFKTELPEIFTMSDQEYEAFHQSWIKAIKVLPKFCVFHKQDWFLESMHKADFSREDSSFLAKSSERFFNERPFLDHSCYIMLTKKPAGRRNSTSLYSNLLRSSIVPEETLRPQLLHDFADACGQFKRILEDSGFIKLVRLKNDSLRSGSRKIGLVEKYCFLSEKEESFIFNDIQFDEGLAVGDKYCQLFTLGDAADLPGLCGSRINYDRYSTDKTKFSVGFASTLGQLLSCNHIYNQYIFIEDAQKIIQKLEGKRLRLQSLSAYSRQNMIARDATNDFLNEAVSQQRLPVKAHFNVLAWSTDKEELKEIKNKVSSALAQMDAAAKQETVGAPQIYWAGIPGNAADFPMNDTFDTFTEHAVCFLNMETGYRSSLSPCGIRLGDRLTGKPVHVDISDEPVKMGICTNRNKFILGPSGSGKSFFTNHMVRSYYEQGTHIVLVDVGHSYKGLCDMVKGYYFTYDEKNPIRFNPFYISEGDSLDTEKKESIKTLLLALWKKDDETFNRSEYVALSNALQIYYEKLDINAEIFPCFNSFYDFLKEDFISILERDKVKEKDFDVNNFLYVLRPYYKGGEFDYLLNATENLDLLKERFIVFELDNIKDHPILFPVVTIIIMEVFINKMRKLKGVRKMILIEEAWKALMKEGFANYIKYLFKTVRKFFGEAIVVTQEVEDIISSPVVKQAIINNSDCKILLDQSKYQNKFGQIQELLGLTDKEKALVLSVNKANDPARKYKEVFISLGGMLSKVYRTEVSLEEYLAYTTEESEKVKMNAYAQKFGGDIKKGITAMAQDMKNGIK</sequence>
<dbReference type="EMBL" id="CP071448">
    <property type="protein sequence ID" value="QSW91624.1"/>
    <property type="molecule type" value="Genomic_DNA"/>
</dbReference>
<name>A0ABX7QKG6_9FLAO</name>
<accession>A0ABX7QKG6</accession>
<organism evidence="4 5">
    <name type="scientific">Flavobacterium endoglycinae</name>
    <dbReference type="NCBI Taxonomy" id="2816357"/>
    <lineage>
        <taxon>Bacteria</taxon>
        <taxon>Pseudomonadati</taxon>
        <taxon>Bacteroidota</taxon>
        <taxon>Flavobacteriia</taxon>
        <taxon>Flavobacteriales</taxon>
        <taxon>Flavobacteriaceae</taxon>
        <taxon>Flavobacterium</taxon>
    </lineage>
</organism>
<feature type="domain" description="TraG N-terminal Bacteroidetes" evidence="2">
    <location>
        <begin position="2"/>
        <end position="45"/>
    </location>
</feature>
<dbReference type="InterPro" id="IPR043964">
    <property type="entry name" value="P-loop_TraG"/>
</dbReference>
<gene>
    <name evidence="4" type="ORF">J0383_19840</name>
</gene>
<dbReference type="PANTHER" id="PTHR38467:SF1">
    <property type="entry name" value="CONJUGATIVE TRANSFER: ASSEMBLY"/>
    <property type="match status" value="1"/>
</dbReference>
<proteinExistence type="predicted"/>
<dbReference type="Gene3D" id="1.10.8.730">
    <property type="match status" value="1"/>
</dbReference>
<dbReference type="Gene3D" id="3.40.50.300">
    <property type="entry name" value="P-loop containing nucleotide triphosphate hydrolases"/>
    <property type="match status" value="1"/>
</dbReference>
<dbReference type="InterPro" id="IPR053155">
    <property type="entry name" value="F-pilin_assembly_TraC"/>
</dbReference>
<dbReference type="InterPro" id="IPR027417">
    <property type="entry name" value="P-loop_NTPase"/>
</dbReference>
<feature type="domain" description="TraG P-loop" evidence="3">
    <location>
        <begin position="401"/>
        <end position="813"/>
    </location>
</feature>
<evidence type="ECO:0000313" key="4">
    <source>
        <dbReference type="EMBL" id="QSW91624.1"/>
    </source>
</evidence>
<keyword evidence="5" id="KW-1185">Reference proteome</keyword>
<evidence type="ECO:0000259" key="1">
    <source>
        <dbReference type="Pfam" id="PF03135"/>
    </source>
</evidence>
<evidence type="ECO:0000259" key="2">
    <source>
        <dbReference type="Pfam" id="PF12991"/>
    </source>
</evidence>
<evidence type="ECO:0000313" key="5">
    <source>
        <dbReference type="Proteomes" id="UP000663440"/>
    </source>
</evidence>
<dbReference type="PANTHER" id="PTHR38467">
    <property type="match status" value="1"/>
</dbReference>
<evidence type="ECO:0000259" key="3">
    <source>
        <dbReference type="Pfam" id="PF19044"/>
    </source>
</evidence>
<dbReference type="Pfam" id="PF03135">
    <property type="entry name" value="CagE_TrbE_VirB"/>
    <property type="match status" value="1"/>
</dbReference>
<dbReference type="Proteomes" id="UP000663440">
    <property type="component" value="Chromosome"/>
</dbReference>
<dbReference type="InterPro" id="IPR024451">
    <property type="entry name" value="TraG_N_Bacteroidetes"/>
</dbReference>
<feature type="domain" description="CagE TrbE VirB component of type IV transporter system central" evidence="1">
    <location>
        <begin position="268"/>
        <end position="367"/>
    </location>
</feature>
<dbReference type="RefSeq" id="WP_207298736.1">
    <property type="nucleotide sequence ID" value="NZ_CP071448.1"/>
</dbReference>
<dbReference type="NCBIfam" id="TIGR03783">
    <property type="entry name" value="Bac_Flav_CT_G"/>
    <property type="match status" value="1"/>
</dbReference>
<dbReference type="Pfam" id="PF12991">
    <property type="entry name" value="DUF3875"/>
    <property type="match status" value="1"/>
</dbReference>
<dbReference type="InterPro" id="IPR018145">
    <property type="entry name" value="CagE_TrbE_VirB_cntrl_dom"/>
</dbReference>
<dbReference type="InterPro" id="IPR022509">
    <property type="entry name" value="Conjugation_ATPase_TraG"/>
</dbReference>
<protein>
    <submittedName>
        <fullName evidence="4">TraG family conjugative transposon ATPase</fullName>
    </submittedName>
</protein>
<dbReference type="SUPFAM" id="SSF52540">
    <property type="entry name" value="P-loop containing nucleoside triphosphate hydrolases"/>
    <property type="match status" value="1"/>
</dbReference>
<dbReference type="Pfam" id="PF19044">
    <property type="entry name" value="P-loop_TraG"/>
    <property type="match status" value="1"/>
</dbReference>
<reference evidence="4 5" key="1">
    <citation type="submission" date="2021-03" db="EMBL/GenBank/DDBJ databases">
        <title>Flavobacterium kribbensis sp. nov, an endophytic bacteria, isolated from soybean.</title>
        <authorList>
            <person name="Lee J."/>
            <person name="Seo J."/>
        </authorList>
    </citation>
    <scope>NUCLEOTIDE SEQUENCE [LARGE SCALE GENOMIC DNA]</scope>
    <source>
        <strain evidence="4 5">BB8</strain>
    </source>
</reference>